<name>A0AAD3XS82_NEPGR</name>
<dbReference type="EMBL" id="BSYO01000015">
    <property type="protein sequence ID" value="GMH15672.1"/>
    <property type="molecule type" value="Genomic_DNA"/>
</dbReference>
<gene>
    <name evidence="1" type="ORF">Nepgr_017513</name>
</gene>
<evidence type="ECO:0000313" key="2">
    <source>
        <dbReference type="Proteomes" id="UP001279734"/>
    </source>
</evidence>
<proteinExistence type="predicted"/>
<comment type="caution">
    <text evidence="1">The sequence shown here is derived from an EMBL/GenBank/DDBJ whole genome shotgun (WGS) entry which is preliminary data.</text>
</comment>
<protein>
    <submittedName>
        <fullName evidence="1">Uncharacterized protein</fullName>
    </submittedName>
</protein>
<keyword evidence="2" id="KW-1185">Reference proteome</keyword>
<dbReference type="Proteomes" id="UP001279734">
    <property type="component" value="Unassembled WGS sequence"/>
</dbReference>
<dbReference type="AlphaFoldDB" id="A0AAD3XS82"/>
<evidence type="ECO:0000313" key="1">
    <source>
        <dbReference type="EMBL" id="GMH15672.1"/>
    </source>
</evidence>
<sequence length="135" mass="15174">MKQDLTNTWPTLMLLLRGPNYPGNFTTETCHVDDTKITKLCVFWSQEPVCVANGGHVRYQHIPANSWRLFSVLKVAKGVSRLQINVDSLPCKTGWTVEQGCIALDSGHWQRQGDQLMQLVTVGVPPRVSLFNSLH</sequence>
<organism evidence="1 2">
    <name type="scientific">Nepenthes gracilis</name>
    <name type="common">Slender pitcher plant</name>
    <dbReference type="NCBI Taxonomy" id="150966"/>
    <lineage>
        <taxon>Eukaryota</taxon>
        <taxon>Viridiplantae</taxon>
        <taxon>Streptophyta</taxon>
        <taxon>Embryophyta</taxon>
        <taxon>Tracheophyta</taxon>
        <taxon>Spermatophyta</taxon>
        <taxon>Magnoliopsida</taxon>
        <taxon>eudicotyledons</taxon>
        <taxon>Gunneridae</taxon>
        <taxon>Pentapetalae</taxon>
        <taxon>Caryophyllales</taxon>
        <taxon>Nepenthaceae</taxon>
        <taxon>Nepenthes</taxon>
    </lineage>
</organism>
<accession>A0AAD3XS82</accession>
<reference evidence="1" key="1">
    <citation type="submission" date="2023-05" db="EMBL/GenBank/DDBJ databases">
        <title>Nepenthes gracilis genome sequencing.</title>
        <authorList>
            <person name="Fukushima K."/>
        </authorList>
    </citation>
    <scope>NUCLEOTIDE SEQUENCE</scope>
    <source>
        <strain evidence="1">SING2019-196</strain>
    </source>
</reference>